<feature type="region of interest" description="Disordered" evidence="1">
    <location>
        <begin position="326"/>
        <end position="345"/>
    </location>
</feature>
<dbReference type="AlphaFoldDB" id="A0A3D4SYY5"/>
<proteinExistence type="predicted"/>
<evidence type="ECO:0000313" key="3">
    <source>
        <dbReference type="Proteomes" id="UP000261739"/>
    </source>
</evidence>
<accession>A0A3D4SYY5</accession>
<dbReference type="EMBL" id="DQID01000177">
    <property type="protein sequence ID" value="HCT14484.1"/>
    <property type="molecule type" value="Genomic_DNA"/>
</dbReference>
<comment type="caution">
    <text evidence="2">The sequence shown here is derived from an EMBL/GenBank/DDBJ whole genome shotgun (WGS) entry which is preliminary data.</text>
</comment>
<evidence type="ECO:0000256" key="1">
    <source>
        <dbReference type="SAM" id="MobiDB-lite"/>
    </source>
</evidence>
<gene>
    <name evidence="2" type="ORF">DIW82_06755</name>
</gene>
<evidence type="ECO:0000313" key="2">
    <source>
        <dbReference type="EMBL" id="HCT14484.1"/>
    </source>
</evidence>
<protein>
    <submittedName>
        <fullName evidence="2">Uncharacterized protein</fullName>
    </submittedName>
</protein>
<dbReference type="Proteomes" id="UP000261739">
    <property type="component" value="Unassembled WGS sequence"/>
</dbReference>
<reference evidence="2 3" key="1">
    <citation type="journal article" date="2018" name="Nat. Biotechnol.">
        <title>A standardized bacterial taxonomy based on genome phylogeny substantially revises the tree of life.</title>
        <authorList>
            <person name="Parks D.H."/>
            <person name="Chuvochina M."/>
            <person name="Waite D.W."/>
            <person name="Rinke C."/>
            <person name="Skarshewski A."/>
            <person name="Chaumeil P.A."/>
            <person name="Hugenholtz P."/>
        </authorList>
    </citation>
    <scope>NUCLEOTIDE SEQUENCE [LARGE SCALE GENOMIC DNA]</scope>
    <source>
        <strain evidence="2">UBA11247</strain>
    </source>
</reference>
<sequence>MAVLGTAGLVLVGAVVVTSAHDSRPMQTSEGAQVFTAQEFGEAVTFYRQVCPALLGLRSAPDVYSRAVEDSIGQDASAVDDALRAAVDGIAADARTGAASLPRTAPQVPSVEQVRPVDYTPALDATRTVLAGQSRTLAAAGAGTAAGTAAADGQGSTAERLRDTVGDAAAAAGGVLDDLSTTAPLPNRKAVDAVAAAPECDGLFADSPVDPATVHRPQVDLYAAADRAHRRWEETVDRYSEQDGTDHGGMTADLRDAAAEAATILQHWVDDNPADPVTADTAAARDAVSVYRGIAAKATGTADTAETADADPQSWVDDEAKLQVRLPRSAPAVNRPTADALAARD</sequence>
<dbReference type="STRING" id="863239.GCA_000213935_00482"/>
<organism evidence="2 3">
    <name type="scientific">Corynebacterium nuruki</name>
    <dbReference type="NCBI Taxonomy" id="1032851"/>
    <lineage>
        <taxon>Bacteria</taxon>
        <taxon>Bacillati</taxon>
        <taxon>Actinomycetota</taxon>
        <taxon>Actinomycetes</taxon>
        <taxon>Mycobacteriales</taxon>
        <taxon>Corynebacteriaceae</taxon>
        <taxon>Corynebacterium</taxon>
    </lineage>
</organism>
<name>A0A3D4SYY5_9CORY</name>